<name>A0A7H8TAP0_STRCX</name>
<dbReference type="AlphaFoldDB" id="A0A7H8TAP0"/>
<evidence type="ECO:0000313" key="2">
    <source>
        <dbReference type="Proteomes" id="UP000509418"/>
    </source>
</evidence>
<organism evidence="1 2">
    <name type="scientific">Streptomyces chartreusis</name>
    <dbReference type="NCBI Taxonomy" id="1969"/>
    <lineage>
        <taxon>Bacteria</taxon>
        <taxon>Bacillati</taxon>
        <taxon>Actinomycetota</taxon>
        <taxon>Actinomycetes</taxon>
        <taxon>Kitasatosporales</taxon>
        <taxon>Streptomycetaceae</taxon>
        <taxon>Streptomyces</taxon>
    </lineage>
</organism>
<accession>A0A7H8TAP0</accession>
<dbReference type="InterPro" id="IPR010985">
    <property type="entry name" value="Ribbon_hlx_hlx"/>
</dbReference>
<evidence type="ECO:0000313" key="1">
    <source>
        <dbReference type="EMBL" id="QKZ20585.1"/>
    </source>
</evidence>
<dbReference type="InterPro" id="IPR013321">
    <property type="entry name" value="Arc_rbn_hlx_hlx"/>
</dbReference>
<dbReference type="Proteomes" id="UP000509418">
    <property type="component" value="Chromosome"/>
</dbReference>
<evidence type="ECO:0008006" key="3">
    <source>
        <dbReference type="Google" id="ProtNLM"/>
    </source>
</evidence>
<dbReference type="EMBL" id="CP056041">
    <property type="protein sequence ID" value="QKZ20585.1"/>
    <property type="molecule type" value="Genomic_DNA"/>
</dbReference>
<sequence>MPDEQAKEDAAGEELVLISARVRKNTRKRARVFCAENDVSMQDLIDKALNEYIDRHST</sequence>
<gene>
    <name evidence="1" type="ORF">HUT05_26525</name>
</gene>
<keyword evidence="2" id="KW-1185">Reference proteome</keyword>
<dbReference type="SUPFAM" id="SSF47598">
    <property type="entry name" value="Ribbon-helix-helix"/>
    <property type="match status" value="1"/>
</dbReference>
<proteinExistence type="predicted"/>
<dbReference type="RefSeq" id="WP_176576549.1">
    <property type="nucleotide sequence ID" value="NZ_CBDRGH010000059.1"/>
</dbReference>
<dbReference type="Gene3D" id="1.10.1220.10">
    <property type="entry name" value="Met repressor-like"/>
    <property type="match status" value="1"/>
</dbReference>
<dbReference type="GO" id="GO:0006355">
    <property type="term" value="P:regulation of DNA-templated transcription"/>
    <property type="evidence" value="ECO:0007669"/>
    <property type="project" value="InterPro"/>
</dbReference>
<reference evidence="1 2" key="1">
    <citation type="submission" date="2020-06" db="EMBL/GenBank/DDBJ databases">
        <title>Genome mining for natural products.</title>
        <authorList>
            <person name="Zhang B."/>
            <person name="Shi J."/>
            <person name="Ge H."/>
        </authorList>
    </citation>
    <scope>NUCLEOTIDE SEQUENCE [LARGE SCALE GENOMIC DNA]</scope>
    <source>
        <strain evidence="1 2">NA02069</strain>
    </source>
</reference>
<protein>
    <recommendedName>
        <fullName evidence="3">ParG</fullName>
    </recommendedName>
</protein>